<evidence type="ECO:0000256" key="2">
    <source>
        <dbReference type="SAM" id="SignalP"/>
    </source>
</evidence>
<feature type="signal peptide" evidence="2">
    <location>
        <begin position="1"/>
        <end position="21"/>
    </location>
</feature>
<evidence type="ECO:0000256" key="1">
    <source>
        <dbReference type="SAM" id="MobiDB-lite"/>
    </source>
</evidence>
<keyword evidence="2" id="KW-0732">Signal</keyword>
<comment type="caution">
    <text evidence="3">The sequence shown here is derived from an EMBL/GenBank/DDBJ whole genome shotgun (WGS) entry which is preliminary data.</text>
</comment>
<name>A0A8H3EKN5_9LECA</name>
<feature type="compositionally biased region" description="Polar residues" evidence="1">
    <location>
        <begin position="136"/>
        <end position="151"/>
    </location>
</feature>
<dbReference type="EMBL" id="CAJPDS010000006">
    <property type="protein sequence ID" value="CAF9908461.1"/>
    <property type="molecule type" value="Genomic_DNA"/>
</dbReference>
<evidence type="ECO:0000313" key="4">
    <source>
        <dbReference type="Proteomes" id="UP000664521"/>
    </source>
</evidence>
<feature type="region of interest" description="Disordered" evidence="1">
    <location>
        <begin position="125"/>
        <end position="178"/>
    </location>
</feature>
<sequence length="364" mass="37273">MHVRFESVFVRLISAIGLVEASNYTLPQAAGYTTTSGPLITVSPEPGARFTTSCNASCAATVTRPTYNSSDFWISISYTSGTHYPESGPVVHATVTEGLHPDPTTTEAVEVVTEPNDIGNYRITLPFFGPLGPRPTGQSSPGHTEQNQGTGSEPAVALPITQSTNPNPGQTSSKSRSQIIVGSQTYTENASSQLIIGSQTLQPGGPAITHDGHTISLGSSASSIVIDSSTDITSHLLTKTTSIPNIAPVLTLDDQPVTAISASEYIVGSQTLIPGGPAVTFGGTRISLAPSASEVIIGSSKEALGSIIIGGLRPSGTATSTGARSANATATEAVEAFTGGARSTNRFSSWGAATFLVVIGLVVS</sequence>
<feature type="chain" id="PRO_5034009819" evidence="2">
    <location>
        <begin position="22"/>
        <end position="364"/>
    </location>
</feature>
<dbReference type="OrthoDB" id="3944128at2759"/>
<organism evidence="3 4">
    <name type="scientific">Heterodermia speciosa</name>
    <dbReference type="NCBI Taxonomy" id="116794"/>
    <lineage>
        <taxon>Eukaryota</taxon>
        <taxon>Fungi</taxon>
        <taxon>Dikarya</taxon>
        <taxon>Ascomycota</taxon>
        <taxon>Pezizomycotina</taxon>
        <taxon>Lecanoromycetes</taxon>
        <taxon>OSLEUM clade</taxon>
        <taxon>Lecanoromycetidae</taxon>
        <taxon>Caliciales</taxon>
        <taxon>Physciaceae</taxon>
        <taxon>Heterodermia</taxon>
    </lineage>
</organism>
<accession>A0A8H3EKN5</accession>
<dbReference type="AlphaFoldDB" id="A0A8H3EKN5"/>
<protein>
    <submittedName>
        <fullName evidence="3">Uncharacterized protein</fullName>
    </submittedName>
</protein>
<feature type="compositionally biased region" description="Polar residues" evidence="1">
    <location>
        <begin position="160"/>
        <end position="178"/>
    </location>
</feature>
<evidence type="ECO:0000313" key="3">
    <source>
        <dbReference type="EMBL" id="CAF9908461.1"/>
    </source>
</evidence>
<gene>
    <name evidence="3" type="ORF">HETSPECPRED_008085</name>
</gene>
<dbReference type="Proteomes" id="UP000664521">
    <property type="component" value="Unassembled WGS sequence"/>
</dbReference>
<proteinExistence type="predicted"/>
<keyword evidence="4" id="KW-1185">Reference proteome</keyword>
<reference evidence="3" key="1">
    <citation type="submission" date="2021-03" db="EMBL/GenBank/DDBJ databases">
        <authorList>
            <person name="Tagirdzhanova G."/>
        </authorList>
    </citation>
    <scope>NUCLEOTIDE SEQUENCE</scope>
</reference>